<dbReference type="PRINTS" id="PR00385">
    <property type="entry name" value="P450"/>
</dbReference>
<keyword evidence="3 8" id="KW-0349">Heme</keyword>
<evidence type="ECO:0000313" key="9">
    <source>
        <dbReference type="EMBL" id="TLF78417.1"/>
    </source>
</evidence>
<evidence type="ECO:0000256" key="3">
    <source>
        <dbReference type="ARBA" id="ARBA00022617"/>
    </source>
</evidence>
<dbReference type="EMBL" id="VBUT01000004">
    <property type="protein sequence ID" value="TLF78417.1"/>
    <property type="molecule type" value="Genomic_DNA"/>
</dbReference>
<gene>
    <name evidence="9" type="ORF">FEK34_11215</name>
</gene>
<dbReference type="Pfam" id="PF00067">
    <property type="entry name" value="p450"/>
    <property type="match status" value="1"/>
</dbReference>
<dbReference type="PANTHER" id="PTHR46696">
    <property type="entry name" value="P450, PUTATIVE (EUROFUNG)-RELATED"/>
    <property type="match status" value="1"/>
</dbReference>
<dbReference type="InterPro" id="IPR017972">
    <property type="entry name" value="Cyt_P450_CS"/>
</dbReference>
<dbReference type="CDD" id="cd11029">
    <property type="entry name" value="CYP107-like"/>
    <property type="match status" value="1"/>
</dbReference>
<dbReference type="Proteomes" id="UP000306378">
    <property type="component" value="Unassembled WGS sequence"/>
</dbReference>
<dbReference type="InterPro" id="IPR002397">
    <property type="entry name" value="Cyt_P450_B"/>
</dbReference>
<dbReference type="GO" id="GO:0005506">
    <property type="term" value="F:iron ion binding"/>
    <property type="evidence" value="ECO:0007669"/>
    <property type="project" value="InterPro"/>
</dbReference>
<dbReference type="GO" id="GO:0016705">
    <property type="term" value="F:oxidoreductase activity, acting on paired donors, with incorporation or reduction of molecular oxygen"/>
    <property type="evidence" value="ECO:0007669"/>
    <property type="project" value="InterPro"/>
</dbReference>
<keyword evidence="7 8" id="KW-0503">Monooxygenase</keyword>
<evidence type="ECO:0000256" key="6">
    <source>
        <dbReference type="ARBA" id="ARBA00023004"/>
    </source>
</evidence>
<dbReference type="PANTHER" id="PTHR46696:SF1">
    <property type="entry name" value="CYTOCHROME P450 YJIB-RELATED"/>
    <property type="match status" value="1"/>
</dbReference>
<evidence type="ECO:0000256" key="1">
    <source>
        <dbReference type="ARBA" id="ARBA00001971"/>
    </source>
</evidence>
<dbReference type="InterPro" id="IPR001128">
    <property type="entry name" value="Cyt_P450"/>
</dbReference>
<keyword evidence="6 8" id="KW-0408">Iron</keyword>
<comment type="cofactor">
    <cofactor evidence="1">
        <name>heme</name>
        <dbReference type="ChEBI" id="CHEBI:30413"/>
    </cofactor>
</comment>
<evidence type="ECO:0000256" key="7">
    <source>
        <dbReference type="ARBA" id="ARBA00023033"/>
    </source>
</evidence>
<evidence type="ECO:0000256" key="4">
    <source>
        <dbReference type="ARBA" id="ARBA00022723"/>
    </source>
</evidence>
<sequence>MRRHRNLCEHRTGSGIFRSATADFAAGQRFPIKWLRFAVAAHTRQALIDARSQRPITAPENRMTESLIQLPTAGEPVIDTFDRMIRTGPIVPYELPGGVRAWMAVSHQAVTEVLAGDGTVFSKSTKNCPAMHDGTVPADWPLRVLTDADHLLNKDGADHLRMRRAIARAFTPARVAQLEPRIQQLTDDLIDKFADQPEVDLVDSFTMPLPVGVICELFGVPAVDQPKFRGWTATLIAHTSTGEQTQTAMQEMVGYLTGLVADKHSNPGDDLASDLVRAQPEHGLADAELVEMLWIIIVAGHETTMHLLGNAVVALYTYPEQLAAARAGDRWADVVEETLRYRNAACAMFNRYALEDIQIAGVDIPAGAIVGWYAGVGRDPQKYRDADVFDIDRDHSDQLGFGRGPHFCLGAHLARLESRIALSTLFTRFPDLRLACDPAEIPYAPQFMTNGPLCVPVLLRSGD</sequence>
<dbReference type="GO" id="GO:0020037">
    <property type="term" value="F:heme binding"/>
    <property type="evidence" value="ECO:0007669"/>
    <property type="project" value="InterPro"/>
</dbReference>
<evidence type="ECO:0000256" key="5">
    <source>
        <dbReference type="ARBA" id="ARBA00023002"/>
    </source>
</evidence>
<reference evidence="9 10" key="1">
    <citation type="submission" date="2019-05" db="EMBL/GenBank/DDBJ databases">
        <title>Genomes sequences of two Nocardia cyriacigeorgica environmental isolates, type strains Nocardia asteroides ATCC 19247 and Nocardia cyriacigeorgica DSM 44484.</title>
        <authorList>
            <person name="Vautrin F."/>
            <person name="Bergeron E."/>
            <person name="Dubost A."/>
            <person name="Abrouk D."/>
            <person name="Rodriguez Nava V."/>
            <person name="Pujic P."/>
        </authorList>
    </citation>
    <scope>NUCLEOTIDE SEQUENCE [LARGE SCALE GENOMIC DNA]</scope>
    <source>
        <strain evidence="9 10">EML 446</strain>
    </source>
</reference>
<organism evidence="9 10">
    <name type="scientific">Nocardia cyriacigeorgica</name>
    <dbReference type="NCBI Taxonomy" id="135487"/>
    <lineage>
        <taxon>Bacteria</taxon>
        <taxon>Bacillati</taxon>
        <taxon>Actinomycetota</taxon>
        <taxon>Actinomycetes</taxon>
        <taxon>Mycobacteriales</taxon>
        <taxon>Nocardiaceae</taxon>
        <taxon>Nocardia</taxon>
    </lineage>
</organism>
<keyword evidence="5 8" id="KW-0560">Oxidoreductase</keyword>
<dbReference type="PRINTS" id="PR00359">
    <property type="entry name" value="BP450"/>
</dbReference>
<dbReference type="AlphaFoldDB" id="A0A5R8NUI8"/>
<dbReference type="GO" id="GO:0004497">
    <property type="term" value="F:monooxygenase activity"/>
    <property type="evidence" value="ECO:0007669"/>
    <property type="project" value="UniProtKB-KW"/>
</dbReference>
<proteinExistence type="inferred from homology"/>
<accession>A0A5R8NUI8</accession>
<comment type="caution">
    <text evidence="9">The sequence shown here is derived from an EMBL/GenBank/DDBJ whole genome shotgun (WGS) entry which is preliminary data.</text>
</comment>
<evidence type="ECO:0000313" key="10">
    <source>
        <dbReference type="Proteomes" id="UP000306378"/>
    </source>
</evidence>
<dbReference type="FunFam" id="1.10.630.10:FF:000018">
    <property type="entry name" value="Cytochrome P450 monooxygenase"/>
    <property type="match status" value="1"/>
</dbReference>
<comment type="similarity">
    <text evidence="2 8">Belongs to the cytochrome P450 family.</text>
</comment>
<dbReference type="SUPFAM" id="SSF48264">
    <property type="entry name" value="Cytochrome P450"/>
    <property type="match status" value="1"/>
</dbReference>
<evidence type="ECO:0000256" key="8">
    <source>
        <dbReference type="RuleBase" id="RU000461"/>
    </source>
</evidence>
<name>A0A5R8NUI8_9NOCA</name>
<keyword evidence="4 8" id="KW-0479">Metal-binding</keyword>
<dbReference type="PROSITE" id="PS00086">
    <property type="entry name" value="CYTOCHROME_P450"/>
    <property type="match status" value="1"/>
</dbReference>
<protein>
    <submittedName>
        <fullName evidence="9">Cytochrome P450</fullName>
    </submittedName>
</protein>
<evidence type="ECO:0000256" key="2">
    <source>
        <dbReference type="ARBA" id="ARBA00010617"/>
    </source>
</evidence>
<dbReference type="InterPro" id="IPR036396">
    <property type="entry name" value="Cyt_P450_sf"/>
</dbReference>
<dbReference type="Gene3D" id="1.10.630.10">
    <property type="entry name" value="Cytochrome P450"/>
    <property type="match status" value="1"/>
</dbReference>